<protein>
    <submittedName>
        <fullName evidence="1">Hydrolase</fullName>
    </submittedName>
</protein>
<dbReference type="InterPro" id="IPR050114">
    <property type="entry name" value="UPF0173_UPF0282_UlaG_hydrolase"/>
</dbReference>
<dbReference type="Pfam" id="PF13483">
    <property type="entry name" value="Lactamase_B_3"/>
    <property type="match status" value="1"/>
</dbReference>
<reference evidence="1 2" key="1">
    <citation type="submission" date="2017-02" db="EMBL/GenBank/DDBJ databases">
        <title>Natronthermophilus aegyptiacus gen. nov.,sp. nov., an aerobic, extremely halophilic alkalithermophilic archaeon isolated from the athalassohaline Wadi An Natrun, Egypt.</title>
        <authorList>
            <person name="Zhao B."/>
        </authorList>
    </citation>
    <scope>NUCLEOTIDE SEQUENCE [LARGE SCALE GENOMIC DNA]</scope>
    <source>
        <strain evidence="1 2">CGMCC 1.3597</strain>
    </source>
</reference>
<dbReference type="EMBL" id="MWPH01000003">
    <property type="protein sequence ID" value="OVE83605.1"/>
    <property type="molecule type" value="Genomic_DNA"/>
</dbReference>
<dbReference type="AlphaFoldDB" id="A0A202E5T1"/>
<organism evidence="1 2">
    <name type="scientific">Natronolimnobius baerhuensis</name>
    <dbReference type="NCBI Taxonomy" id="253108"/>
    <lineage>
        <taxon>Archaea</taxon>
        <taxon>Methanobacteriati</taxon>
        <taxon>Methanobacteriota</taxon>
        <taxon>Stenosarchaea group</taxon>
        <taxon>Halobacteria</taxon>
        <taxon>Halobacteriales</taxon>
        <taxon>Natrialbaceae</taxon>
        <taxon>Natronolimnobius</taxon>
    </lineage>
</organism>
<dbReference type="SUPFAM" id="SSF56281">
    <property type="entry name" value="Metallo-hydrolase/oxidoreductase"/>
    <property type="match status" value="1"/>
</dbReference>
<proteinExistence type="predicted"/>
<dbReference type="PANTHER" id="PTHR43546">
    <property type="entry name" value="UPF0173 METAL-DEPENDENT HYDROLASE MJ1163-RELATED"/>
    <property type="match status" value="1"/>
</dbReference>
<dbReference type="GO" id="GO:0016787">
    <property type="term" value="F:hydrolase activity"/>
    <property type="evidence" value="ECO:0007669"/>
    <property type="project" value="UniProtKB-KW"/>
</dbReference>
<name>A0A202E5T1_9EURY</name>
<keyword evidence="2" id="KW-1185">Reference proteome</keyword>
<dbReference type="Gene3D" id="3.60.15.10">
    <property type="entry name" value="Ribonuclease Z/Hydroxyacylglutathione hydrolase-like"/>
    <property type="match status" value="1"/>
</dbReference>
<keyword evidence="1" id="KW-0378">Hydrolase</keyword>
<comment type="caution">
    <text evidence="1">The sequence shown here is derived from an EMBL/GenBank/DDBJ whole genome shotgun (WGS) entry which is preliminary data.</text>
</comment>
<dbReference type="OrthoDB" id="337606at2157"/>
<sequence length="255" mass="27439">MTITHDGLTVSWLGYATARLEAPDGTVVYTDPGRYGTLEGTWADQYGDAPHPSGPAYDAQDGDVVVVTHDHHYDSDGVERVASEDATIVVYEDVSAERITDGGRDVVEPESLPYDIERVGYGDTLSVAGVDIDVIPAYNLPDGPNAPNGEPIHPEGLGCGFVLTLEGTRCFWTGDSDVIDEQQDLEVSLFMPSIAQNYTMDRHDAADLAETLEPDLVLPIHYNTFAELEADSTAFAGDVASRGIPVVLDEGSLEH</sequence>
<accession>A0A202E5T1</accession>
<dbReference type="RefSeq" id="WP_087715135.1">
    <property type="nucleotide sequence ID" value="NZ_MWPH01000003.1"/>
</dbReference>
<dbReference type="InterPro" id="IPR036866">
    <property type="entry name" value="RibonucZ/Hydroxyglut_hydro"/>
</dbReference>
<dbReference type="PANTHER" id="PTHR43546:SF8">
    <property type="entry name" value="METALLO-BETA-LACTAMASE DOMAIN-CONTAINING PROTEIN"/>
    <property type="match status" value="1"/>
</dbReference>
<dbReference type="Proteomes" id="UP000196084">
    <property type="component" value="Unassembled WGS sequence"/>
</dbReference>
<gene>
    <name evidence="1" type="ORF">B2G88_14330</name>
</gene>
<evidence type="ECO:0000313" key="2">
    <source>
        <dbReference type="Proteomes" id="UP000196084"/>
    </source>
</evidence>
<evidence type="ECO:0000313" key="1">
    <source>
        <dbReference type="EMBL" id="OVE83605.1"/>
    </source>
</evidence>